<dbReference type="InterPro" id="IPR006175">
    <property type="entry name" value="YjgF/YER057c/UK114"/>
</dbReference>
<dbReference type="FunFam" id="3.30.1330.40:FF:000001">
    <property type="entry name" value="L-PSP family endoribonuclease"/>
    <property type="match status" value="1"/>
</dbReference>
<accession>A0A0H3A6E2</accession>
<dbReference type="Pfam" id="PF01042">
    <property type="entry name" value="Ribonuc_L-PSP"/>
    <property type="match status" value="1"/>
</dbReference>
<organism evidence="2 3">
    <name type="scientific">Nitratidesulfovibrio vulgaris (strain DP4)</name>
    <name type="common">Desulfovibrio vulgaris</name>
    <dbReference type="NCBI Taxonomy" id="391774"/>
    <lineage>
        <taxon>Bacteria</taxon>
        <taxon>Pseudomonadati</taxon>
        <taxon>Thermodesulfobacteriota</taxon>
        <taxon>Desulfovibrionia</taxon>
        <taxon>Desulfovibrionales</taxon>
        <taxon>Desulfovibrionaceae</taxon>
        <taxon>Nitratidesulfovibrio</taxon>
    </lineage>
</organism>
<evidence type="ECO:0000313" key="3">
    <source>
        <dbReference type="Proteomes" id="UP000009173"/>
    </source>
</evidence>
<dbReference type="Proteomes" id="UP000009173">
    <property type="component" value="Chromosome"/>
</dbReference>
<dbReference type="NCBIfam" id="TIGR00004">
    <property type="entry name" value="Rid family detoxifying hydrolase"/>
    <property type="match status" value="1"/>
</dbReference>
<gene>
    <name evidence="2" type="ordered locus">Dvul_1033</name>
</gene>
<sequence length="124" mass="12931">MINPIATPKAPGAVGPYSQGTDTGSLVFASGQLPLHPETKTMPADIREQAAQSLENLKAVLEAAGSGLDKVVKTSVFLADLADFAAVNEVYAKYFATPFPARSCFQVAALPLGARVEIEAIAVK</sequence>
<dbReference type="InterPro" id="IPR035959">
    <property type="entry name" value="RutC-like_sf"/>
</dbReference>
<dbReference type="RefSeq" id="WP_011791997.1">
    <property type="nucleotide sequence ID" value="NC_008751.1"/>
</dbReference>
<dbReference type="PROSITE" id="PS01094">
    <property type="entry name" value="UPF0076"/>
    <property type="match status" value="1"/>
</dbReference>
<dbReference type="InterPro" id="IPR019897">
    <property type="entry name" value="RidA_CS"/>
</dbReference>
<evidence type="ECO:0000313" key="2">
    <source>
        <dbReference type="EMBL" id="ABM28053.1"/>
    </source>
</evidence>
<dbReference type="InterPro" id="IPR006056">
    <property type="entry name" value="RidA"/>
</dbReference>
<comment type="similarity">
    <text evidence="1">Belongs to the RutC family.</text>
</comment>
<dbReference type="KEGG" id="dvl:Dvul_1033"/>
<protein>
    <submittedName>
        <fullName evidence="2">Endoribonuclease L-PSP</fullName>
    </submittedName>
</protein>
<dbReference type="Gene3D" id="3.30.1330.40">
    <property type="entry name" value="RutC-like"/>
    <property type="match status" value="1"/>
</dbReference>
<dbReference type="GO" id="GO:0019239">
    <property type="term" value="F:deaminase activity"/>
    <property type="evidence" value="ECO:0007669"/>
    <property type="project" value="TreeGrafter"/>
</dbReference>
<dbReference type="AlphaFoldDB" id="A0A0H3A6E2"/>
<dbReference type="SUPFAM" id="SSF55298">
    <property type="entry name" value="YjgF-like"/>
    <property type="match status" value="1"/>
</dbReference>
<reference evidence="3" key="1">
    <citation type="journal article" date="2009" name="Environ. Microbiol.">
        <title>Contribution of mobile genetic elements to Desulfovibrio vulgaris genome plasticity.</title>
        <authorList>
            <person name="Walker C.B."/>
            <person name="Stolyar S."/>
            <person name="Chivian D."/>
            <person name="Pinel N."/>
            <person name="Gabster J.A."/>
            <person name="Dehal P.S."/>
            <person name="He Z."/>
            <person name="Yang Z.K."/>
            <person name="Yen H.C."/>
            <person name="Zhou J."/>
            <person name="Wall J.D."/>
            <person name="Hazen T.C."/>
            <person name="Arkin A.P."/>
            <person name="Stahl D.A."/>
        </authorList>
    </citation>
    <scope>NUCLEOTIDE SEQUENCE [LARGE SCALE GENOMIC DNA]</scope>
    <source>
        <strain evidence="3">DP4</strain>
    </source>
</reference>
<name>A0A0H3A6E2_NITV4</name>
<dbReference type="CDD" id="cd00448">
    <property type="entry name" value="YjgF_YER057c_UK114_family"/>
    <property type="match status" value="1"/>
</dbReference>
<dbReference type="PANTHER" id="PTHR11803:SF39">
    <property type="entry name" value="2-IMINOBUTANOATE_2-IMINOPROPANOATE DEAMINASE"/>
    <property type="match status" value="1"/>
</dbReference>
<dbReference type="EMBL" id="CP000527">
    <property type="protein sequence ID" value="ABM28053.1"/>
    <property type="molecule type" value="Genomic_DNA"/>
</dbReference>
<evidence type="ECO:0000256" key="1">
    <source>
        <dbReference type="ARBA" id="ARBA00010552"/>
    </source>
</evidence>
<proteinExistence type="inferred from homology"/>
<dbReference type="HOGENOM" id="CLU_100715_7_0_7"/>
<dbReference type="PANTHER" id="PTHR11803">
    <property type="entry name" value="2-IMINOBUTANOATE/2-IMINOPROPANOATE DEAMINASE RIDA"/>
    <property type="match status" value="1"/>
</dbReference>
<dbReference type="GO" id="GO:0005829">
    <property type="term" value="C:cytosol"/>
    <property type="evidence" value="ECO:0007669"/>
    <property type="project" value="TreeGrafter"/>
</dbReference>